<dbReference type="AlphaFoldDB" id="A0AA36B2H0"/>
<keyword evidence="5" id="KW-1185">Reference proteome</keyword>
<keyword evidence="3" id="KW-0862">Zinc</keyword>
<reference evidence="4" key="1">
    <citation type="submission" date="2023-08" db="EMBL/GenBank/DDBJ databases">
        <authorList>
            <person name="Alioto T."/>
            <person name="Alioto T."/>
            <person name="Gomez Garrido J."/>
        </authorList>
    </citation>
    <scope>NUCLEOTIDE SEQUENCE</scope>
</reference>
<keyword evidence="1" id="KW-0479">Metal-binding</keyword>
<protein>
    <submittedName>
        <fullName evidence="4">Uncharacterized protein</fullName>
    </submittedName>
</protein>
<dbReference type="InterPro" id="IPR036236">
    <property type="entry name" value="Znf_C2H2_sf"/>
</dbReference>
<dbReference type="Proteomes" id="UP001162480">
    <property type="component" value="Chromosome 7"/>
</dbReference>
<accession>A0AA36B2H0</accession>
<evidence type="ECO:0000256" key="2">
    <source>
        <dbReference type="ARBA" id="ARBA00022771"/>
    </source>
</evidence>
<sequence>MNIVKASDLVALNLTTHKRIHTGEKPYSCDICGKSFCGKMEDYQITLALKFFNNFHRLLKLKGKCCTQQMKLSLYDFVVEL</sequence>
<keyword evidence="2" id="KW-0863">Zinc-finger</keyword>
<dbReference type="GO" id="GO:0008270">
    <property type="term" value="F:zinc ion binding"/>
    <property type="evidence" value="ECO:0007669"/>
    <property type="project" value="UniProtKB-KW"/>
</dbReference>
<evidence type="ECO:0000313" key="5">
    <source>
        <dbReference type="Proteomes" id="UP001162480"/>
    </source>
</evidence>
<organism evidence="4 5">
    <name type="scientific">Octopus vulgaris</name>
    <name type="common">Common octopus</name>
    <dbReference type="NCBI Taxonomy" id="6645"/>
    <lineage>
        <taxon>Eukaryota</taxon>
        <taxon>Metazoa</taxon>
        <taxon>Spiralia</taxon>
        <taxon>Lophotrochozoa</taxon>
        <taxon>Mollusca</taxon>
        <taxon>Cephalopoda</taxon>
        <taxon>Coleoidea</taxon>
        <taxon>Octopodiformes</taxon>
        <taxon>Octopoda</taxon>
        <taxon>Incirrata</taxon>
        <taxon>Octopodidae</taxon>
        <taxon>Octopus</taxon>
    </lineage>
</organism>
<dbReference type="SUPFAM" id="SSF57667">
    <property type="entry name" value="beta-beta-alpha zinc fingers"/>
    <property type="match status" value="1"/>
</dbReference>
<dbReference type="Gene3D" id="3.30.160.60">
    <property type="entry name" value="Classic Zinc Finger"/>
    <property type="match status" value="2"/>
</dbReference>
<evidence type="ECO:0000313" key="4">
    <source>
        <dbReference type="EMBL" id="CAI9725402.1"/>
    </source>
</evidence>
<evidence type="ECO:0000256" key="1">
    <source>
        <dbReference type="ARBA" id="ARBA00022723"/>
    </source>
</evidence>
<gene>
    <name evidence="4" type="ORF">OCTVUL_1B012220</name>
</gene>
<dbReference type="FunFam" id="3.30.160.60:FF:002343">
    <property type="entry name" value="Zinc finger protein 33A"/>
    <property type="match status" value="1"/>
</dbReference>
<evidence type="ECO:0000256" key="3">
    <source>
        <dbReference type="ARBA" id="ARBA00022833"/>
    </source>
</evidence>
<name>A0AA36B2H0_OCTVU</name>
<dbReference type="EMBL" id="OX597820">
    <property type="protein sequence ID" value="CAI9725402.1"/>
    <property type="molecule type" value="Genomic_DNA"/>
</dbReference>
<proteinExistence type="predicted"/>